<dbReference type="EMBL" id="LR797462">
    <property type="protein sequence ID" value="CAB4218401.1"/>
    <property type="molecule type" value="Genomic_DNA"/>
</dbReference>
<evidence type="ECO:0000313" key="5">
    <source>
        <dbReference type="EMBL" id="CAB4213577.1"/>
    </source>
</evidence>
<dbReference type="EMBL" id="LR796778">
    <property type="protein sequence ID" value="CAB4165027.1"/>
    <property type="molecule type" value="Genomic_DNA"/>
</dbReference>
<proteinExistence type="predicted"/>
<protein>
    <submittedName>
        <fullName evidence="1">Uncharacterized protein</fullName>
    </submittedName>
</protein>
<reference evidence="1" key="1">
    <citation type="submission" date="2020-04" db="EMBL/GenBank/DDBJ databases">
        <authorList>
            <person name="Chiriac C."/>
            <person name="Salcher M."/>
            <person name="Ghai R."/>
            <person name="Kavagutti S V."/>
        </authorList>
    </citation>
    <scope>NUCLEOTIDE SEQUENCE</scope>
</reference>
<evidence type="ECO:0000313" key="2">
    <source>
        <dbReference type="EMBL" id="CAB4171479.1"/>
    </source>
</evidence>
<sequence>MNKNLVTVYATGTIGEDAKPGFHKLGEPMLVTPEVAEYHIKNKIATEEDPTGDSKKAKKK</sequence>
<evidence type="ECO:0000313" key="3">
    <source>
        <dbReference type="EMBL" id="CAB4177277.1"/>
    </source>
</evidence>
<accession>A0A6J5P186</accession>
<gene>
    <name evidence="3" type="ORF">UFOVP1001_8</name>
    <name evidence="4" type="ORF">UFOVP1338_2</name>
    <name evidence="5" type="ORF">UFOVP1447_63</name>
    <name evidence="6" type="ORF">UFOVP1599_59</name>
    <name evidence="1" type="ORF">UFOVP827_5</name>
    <name evidence="2" type="ORF">UFOVP916_50</name>
</gene>
<dbReference type="EMBL" id="LR796950">
    <property type="protein sequence ID" value="CAB4177277.1"/>
    <property type="molecule type" value="Genomic_DNA"/>
</dbReference>
<name>A0A6J5P186_9CAUD</name>
<dbReference type="EMBL" id="LR797284">
    <property type="protein sequence ID" value="CAB4198889.1"/>
    <property type="molecule type" value="Genomic_DNA"/>
</dbReference>
<evidence type="ECO:0000313" key="4">
    <source>
        <dbReference type="EMBL" id="CAB4198889.1"/>
    </source>
</evidence>
<evidence type="ECO:0000313" key="6">
    <source>
        <dbReference type="EMBL" id="CAB4218401.1"/>
    </source>
</evidence>
<organism evidence="1">
    <name type="scientific">uncultured Caudovirales phage</name>
    <dbReference type="NCBI Taxonomy" id="2100421"/>
    <lineage>
        <taxon>Viruses</taxon>
        <taxon>Duplodnaviria</taxon>
        <taxon>Heunggongvirae</taxon>
        <taxon>Uroviricota</taxon>
        <taxon>Caudoviricetes</taxon>
        <taxon>Peduoviridae</taxon>
        <taxon>Maltschvirus</taxon>
        <taxon>Maltschvirus maltsch</taxon>
    </lineage>
</organism>
<dbReference type="EMBL" id="LR796866">
    <property type="protein sequence ID" value="CAB4171479.1"/>
    <property type="molecule type" value="Genomic_DNA"/>
</dbReference>
<dbReference type="EMBL" id="LR797398">
    <property type="protein sequence ID" value="CAB4213577.1"/>
    <property type="molecule type" value="Genomic_DNA"/>
</dbReference>
<evidence type="ECO:0000313" key="1">
    <source>
        <dbReference type="EMBL" id="CAB4165027.1"/>
    </source>
</evidence>